<dbReference type="AlphaFoldDB" id="A0A444FQ42"/>
<reference evidence="1 2" key="1">
    <citation type="journal article" date="2014" name="Agronomy (Basel)">
        <title>A Draft Genome Sequence for Ensete ventricosum, the Drought-Tolerant Tree Against Hunger.</title>
        <authorList>
            <person name="Harrison J."/>
            <person name="Moore K.A."/>
            <person name="Paszkiewicz K."/>
            <person name="Jones T."/>
            <person name="Grant M."/>
            <person name="Ambacheew D."/>
            <person name="Muzemil S."/>
            <person name="Studholme D.J."/>
        </authorList>
    </citation>
    <scope>NUCLEOTIDE SEQUENCE [LARGE SCALE GENOMIC DNA]</scope>
</reference>
<organism evidence="1 2">
    <name type="scientific">Ensete ventricosum</name>
    <name type="common">Abyssinian banana</name>
    <name type="synonym">Musa ensete</name>
    <dbReference type="NCBI Taxonomy" id="4639"/>
    <lineage>
        <taxon>Eukaryota</taxon>
        <taxon>Viridiplantae</taxon>
        <taxon>Streptophyta</taxon>
        <taxon>Embryophyta</taxon>
        <taxon>Tracheophyta</taxon>
        <taxon>Spermatophyta</taxon>
        <taxon>Magnoliopsida</taxon>
        <taxon>Liliopsida</taxon>
        <taxon>Zingiberales</taxon>
        <taxon>Musaceae</taxon>
        <taxon>Ensete</taxon>
    </lineage>
</organism>
<sequence length="94" mass="11053">MPRIEQMCKSLLIQDKHGKAQQEVEKMRKQMEKLKRKHAMELVTMKHFLADSRLPESALEPLYHHESEIVEEGKATTATDDDQSWRAAFRPSYQ</sequence>
<comment type="caution">
    <text evidence="1">The sequence shown here is derived from an EMBL/GenBank/DDBJ whole genome shotgun (WGS) entry which is preliminary data.</text>
</comment>
<accession>A0A444FQ42</accession>
<evidence type="ECO:0000313" key="1">
    <source>
        <dbReference type="EMBL" id="RRT83298.1"/>
    </source>
</evidence>
<protein>
    <submittedName>
        <fullName evidence="1">Uncharacterized protein</fullName>
    </submittedName>
</protein>
<dbReference type="Proteomes" id="UP000287651">
    <property type="component" value="Unassembled WGS sequence"/>
</dbReference>
<dbReference type="EMBL" id="AMZH03000521">
    <property type="protein sequence ID" value="RRT83298.1"/>
    <property type="molecule type" value="Genomic_DNA"/>
</dbReference>
<evidence type="ECO:0000313" key="2">
    <source>
        <dbReference type="Proteomes" id="UP000287651"/>
    </source>
</evidence>
<proteinExistence type="predicted"/>
<name>A0A444FQ42_ENSVE</name>
<gene>
    <name evidence="1" type="ORF">B296_00008601</name>
</gene>